<organism evidence="2 3">
    <name type="scientific">Cyphellophora attinorum</name>
    <dbReference type="NCBI Taxonomy" id="1664694"/>
    <lineage>
        <taxon>Eukaryota</taxon>
        <taxon>Fungi</taxon>
        <taxon>Dikarya</taxon>
        <taxon>Ascomycota</taxon>
        <taxon>Pezizomycotina</taxon>
        <taxon>Eurotiomycetes</taxon>
        <taxon>Chaetothyriomycetidae</taxon>
        <taxon>Chaetothyriales</taxon>
        <taxon>Cyphellophoraceae</taxon>
        <taxon>Cyphellophora</taxon>
    </lineage>
</organism>
<evidence type="ECO:0000313" key="3">
    <source>
        <dbReference type="Proteomes" id="UP000038010"/>
    </source>
</evidence>
<evidence type="ECO:0008006" key="4">
    <source>
        <dbReference type="Google" id="ProtNLM"/>
    </source>
</evidence>
<dbReference type="CDD" id="cd12148">
    <property type="entry name" value="fungal_TF_MHR"/>
    <property type="match status" value="1"/>
</dbReference>
<evidence type="ECO:0000313" key="2">
    <source>
        <dbReference type="EMBL" id="KPI36799.1"/>
    </source>
</evidence>
<proteinExistence type="predicted"/>
<dbReference type="PANTHER" id="PTHR46910">
    <property type="entry name" value="TRANSCRIPTION FACTOR PDR1"/>
    <property type="match status" value="1"/>
</dbReference>
<dbReference type="Proteomes" id="UP000038010">
    <property type="component" value="Unassembled WGS sequence"/>
</dbReference>
<dbReference type="RefSeq" id="XP_017996762.1">
    <property type="nucleotide sequence ID" value="XM_018140619.1"/>
</dbReference>
<dbReference type="InterPro" id="IPR050987">
    <property type="entry name" value="AtrR-like"/>
</dbReference>
<dbReference type="PANTHER" id="PTHR46910:SF18">
    <property type="entry name" value="ZN(II)2CYS6 TRANSCRIPTION FACTOR (EUROFUNG)"/>
    <property type="match status" value="1"/>
</dbReference>
<reference evidence="2 3" key="1">
    <citation type="submission" date="2015-06" db="EMBL/GenBank/DDBJ databases">
        <title>Draft genome of the ant-associated black yeast Phialophora attae CBS 131958.</title>
        <authorList>
            <person name="Moreno L.F."/>
            <person name="Stielow B.J."/>
            <person name="de Hoog S."/>
            <person name="Vicente V.A."/>
            <person name="Weiss V.A."/>
            <person name="de Vries M."/>
            <person name="Cruz L.M."/>
            <person name="Souza E.M."/>
        </authorList>
    </citation>
    <scope>NUCLEOTIDE SEQUENCE [LARGE SCALE GENOMIC DNA]</scope>
    <source>
        <strain evidence="2 3">CBS 131958</strain>
    </source>
</reference>
<dbReference type="EMBL" id="LFJN01000028">
    <property type="protein sequence ID" value="KPI36799.1"/>
    <property type="molecule type" value="Genomic_DNA"/>
</dbReference>
<gene>
    <name evidence="2" type="ORF">AB675_11747</name>
</gene>
<keyword evidence="1" id="KW-0539">Nucleus</keyword>
<sequence length="417" mass="46767">MPATKSSYARLMAMCALSAQRQEKGAVLSQRAVPTDATVALAIYRKEVIDALPLDFENAVEHSDLQAAGLTCLAAMESGDMELFHRLLGWYHAALARHKLADESCWPANISNVEREERRRLHWYMYRLEVHSALVLGHVVRCPELQCLVSYPTLPDQSHDEAEWLSGWNFVTDLYRGIEHLLTLFKARRMVSTQQGRKLNTDFRLDYRPEDHVLKPLAAALDELPTRFKHAEACSGLGARNRCGFQAANIICTYQLLRVVSFTASDNTFHDACLTVMALIEEISTIPIDIMRAMSLGMLQELAGFGHLLSCFIKRGLSRPDYQHLRTALSCMLELLDALASSIDSAAEAGERLRTYISAIDKHLGSIPAPTTAGIDHANTSAWLADTSIEDWLPPEMHEIPWPSEWSDQFFNSLNDV</sequence>
<dbReference type="VEuPathDB" id="FungiDB:AB675_11747"/>
<dbReference type="GeneID" id="28732500"/>
<accession>A0A0N0NJL7</accession>
<name>A0A0N0NJL7_9EURO</name>
<dbReference type="AlphaFoldDB" id="A0A0N0NJL7"/>
<protein>
    <recommendedName>
        <fullName evidence="4">Transcription factor domain-containing protein</fullName>
    </recommendedName>
</protein>
<dbReference type="GO" id="GO:0003700">
    <property type="term" value="F:DNA-binding transcription factor activity"/>
    <property type="evidence" value="ECO:0007669"/>
    <property type="project" value="InterPro"/>
</dbReference>
<dbReference type="OrthoDB" id="2123952at2759"/>
<evidence type="ECO:0000256" key="1">
    <source>
        <dbReference type="ARBA" id="ARBA00023242"/>
    </source>
</evidence>
<keyword evidence="3" id="KW-1185">Reference proteome</keyword>
<comment type="caution">
    <text evidence="2">The sequence shown here is derived from an EMBL/GenBank/DDBJ whole genome shotgun (WGS) entry which is preliminary data.</text>
</comment>